<evidence type="ECO:0000256" key="4">
    <source>
        <dbReference type="ARBA" id="ARBA00022737"/>
    </source>
</evidence>
<dbReference type="InterPro" id="IPR036383">
    <property type="entry name" value="TSP1_rpt_sf"/>
</dbReference>
<comment type="caution">
    <text evidence="6">Lacks conserved residue(s) required for the propagation of feature annotation.</text>
</comment>
<keyword evidence="8" id="KW-0812">Transmembrane</keyword>
<accession>A0ABD0M6K8</accession>
<comment type="subcellular location">
    <subcellularLocation>
        <location evidence="1">Secreted</location>
    </subcellularLocation>
</comment>
<keyword evidence="3" id="KW-0732">Signal</keyword>
<feature type="non-terminal residue" evidence="10">
    <location>
        <position position="1237"/>
    </location>
</feature>
<dbReference type="SMART" id="SM00209">
    <property type="entry name" value="TSP1"/>
    <property type="match status" value="7"/>
</dbReference>
<evidence type="ECO:0000256" key="3">
    <source>
        <dbReference type="ARBA" id="ARBA00022729"/>
    </source>
</evidence>
<dbReference type="SUPFAM" id="SSF49899">
    <property type="entry name" value="Concanavalin A-like lectins/glucanases"/>
    <property type="match status" value="2"/>
</dbReference>
<evidence type="ECO:0000313" key="10">
    <source>
        <dbReference type="EMBL" id="KAK7507142.1"/>
    </source>
</evidence>
<dbReference type="Pfam" id="PF02210">
    <property type="entry name" value="Laminin_G_2"/>
    <property type="match status" value="1"/>
</dbReference>
<dbReference type="InterPro" id="IPR013320">
    <property type="entry name" value="ConA-like_dom_sf"/>
</dbReference>
<evidence type="ECO:0000259" key="9">
    <source>
        <dbReference type="PROSITE" id="PS50025"/>
    </source>
</evidence>
<protein>
    <recommendedName>
        <fullName evidence="9">Laminin G domain-containing protein</fullName>
    </recommendedName>
</protein>
<feature type="region of interest" description="Disordered" evidence="7">
    <location>
        <begin position="670"/>
        <end position="693"/>
    </location>
</feature>
<dbReference type="CDD" id="cd00110">
    <property type="entry name" value="LamG"/>
    <property type="match status" value="2"/>
</dbReference>
<keyword evidence="11" id="KW-1185">Reference proteome</keyword>
<dbReference type="InterPro" id="IPR052065">
    <property type="entry name" value="Compl_asym_regulator"/>
</dbReference>
<dbReference type="InterPro" id="IPR000884">
    <property type="entry name" value="TSP1_rpt"/>
</dbReference>
<evidence type="ECO:0000256" key="2">
    <source>
        <dbReference type="ARBA" id="ARBA00022525"/>
    </source>
</evidence>
<evidence type="ECO:0000313" key="11">
    <source>
        <dbReference type="Proteomes" id="UP001519460"/>
    </source>
</evidence>
<dbReference type="Gene3D" id="2.60.120.200">
    <property type="match status" value="2"/>
</dbReference>
<feature type="domain" description="Laminin G" evidence="9">
    <location>
        <begin position="619"/>
        <end position="819"/>
    </location>
</feature>
<keyword evidence="8" id="KW-1133">Transmembrane helix</keyword>
<dbReference type="PRINTS" id="PR01705">
    <property type="entry name" value="TSP1REPEAT"/>
</dbReference>
<dbReference type="PROSITE" id="PS50092">
    <property type="entry name" value="TSP1"/>
    <property type="match status" value="7"/>
</dbReference>
<dbReference type="Gene3D" id="2.20.100.10">
    <property type="entry name" value="Thrombospondin type-1 (TSP1) repeat"/>
    <property type="match status" value="7"/>
</dbReference>
<dbReference type="AlphaFoldDB" id="A0ABD0M6K8"/>
<organism evidence="10 11">
    <name type="scientific">Batillaria attramentaria</name>
    <dbReference type="NCBI Taxonomy" id="370345"/>
    <lineage>
        <taxon>Eukaryota</taxon>
        <taxon>Metazoa</taxon>
        <taxon>Spiralia</taxon>
        <taxon>Lophotrochozoa</taxon>
        <taxon>Mollusca</taxon>
        <taxon>Gastropoda</taxon>
        <taxon>Caenogastropoda</taxon>
        <taxon>Sorbeoconcha</taxon>
        <taxon>Cerithioidea</taxon>
        <taxon>Batillariidae</taxon>
        <taxon>Batillaria</taxon>
    </lineage>
</organism>
<evidence type="ECO:0000256" key="7">
    <source>
        <dbReference type="SAM" id="MobiDB-lite"/>
    </source>
</evidence>
<dbReference type="Proteomes" id="UP001519460">
    <property type="component" value="Unassembled WGS sequence"/>
</dbReference>
<dbReference type="Pfam" id="PF00090">
    <property type="entry name" value="TSP_1"/>
    <property type="match status" value="7"/>
</dbReference>
<evidence type="ECO:0000256" key="5">
    <source>
        <dbReference type="ARBA" id="ARBA00023157"/>
    </source>
</evidence>
<dbReference type="EMBL" id="JACVVK020000004">
    <property type="protein sequence ID" value="KAK7507142.1"/>
    <property type="molecule type" value="Genomic_DNA"/>
</dbReference>
<dbReference type="PROSITE" id="PS50025">
    <property type="entry name" value="LAM_G_DOMAIN"/>
    <property type="match status" value="1"/>
</dbReference>
<dbReference type="FunFam" id="2.20.100.10:FF:000002">
    <property type="entry name" value="Unc-5 netrin receptor C"/>
    <property type="match status" value="2"/>
</dbReference>
<dbReference type="FunFam" id="2.20.100.10:FF:000001">
    <property type="entry name" value="semaphorin-5A isoform X1"/>
    <property type="match status" value="3"/>
</dbReference>
<evidence type="ECO:0000256" key="6">
    <source>
        <dbReference type="PROSITE-ProRule" id="PRU00122"/>
    </source>
</evidence>
<feature type="transmembrane region" description="Helical" evidence="8">
    <location>
        <begin position="1114"/>
        <end position="1135"/>
    </location>
</feature>
<name>A0ABD0M6K8_9CAEN</name>
<evidence type="ECO:0000256" key="8">
    <source>
        <dbReference type="SAM" id="Phobius"/>
    </source>
</evidence>
<evidence type="ECO:0000256" key="1">
    <source>
        <dbReference type="ARBA" id="ARBA00004613"/>
    </source>
</evidence>
<dbReference type="InterPro" id="IPR001791">
    <property type="entry name" value="Laminin_G"/>
</dbReference>
<keyword evidence="4" id="KW-0677">Repeat</keyword>
<proteinExistence type="predicted"/>
<dbReference type="PANTHER" id="PTHR22906:SF43">
    <property type="entry name" value="PROPERDIN"/>
    <property type="match status" value="1"/>
</dbReference>
<reference evidence="10 11" key="1">
    <citation type="journal article" date="2023" name="Sci. Data">
        <title>Genome assembly of the Korean intertidal mud-creeper Batillaria attramentaria.</title>
        <authorList>
            <person name="Patra A.K."/>
            <person name="Ho P.T."/>
            <person name="Jun S."/>
            <person name="Lee S.J."/>
            <person name="Kim Y."/>
            <person name="Won Y.J."/>
        </authorList>
    </citation>
    <scope>NUCLEOTIDE SEQUENCE [LARGE SCALE GENOMIC DNA]</scope>
    <source>
        <strain evidence="10">Wonlab-2016</strain>
    </source>
</reference>
<dbReference type="PANTHER" id="PTHR22906">
    <property type="entry name" value="PROPERDIN"/>
    <property type="match status" value="1"/>
</dbReference>
<gene>
    <name evidence="10" type="ORF">BaRGS_00001077</name>
</gene>
<dbReference type="SMART" id="SM00282">
    <property type="entry name" value="LamG"/>
    <property type="match status" value="2"/>
</dbReference>
<keyword evidence="8" id="KW-0472">Membrane</keyword>
<keyword evidence="2" id="KW-0964">Secreted</keyword>
<sequence>MQVVLPSDRDKFLDICLRQRTLCDGEKFKGPRPTFRWESAGVSESAKVRKEYRRFWKIPYALSQPRAVHRERFWHAYACAYNRDVSQCPVDGAWSSWSPWSECSATCDIKGKQTRRRTCTNPVPVRGGNKCQGSMLRSRPCLGLCTDATESVKGVGDNGQEEARAYLNQVHTSFPQLLHDCFETHCTFSTVERVIRHKHIRDKYWSSLACIKFGGACPVDGTWGTWGPWSTCSLQCGAGTRTRTRSCNQPEPAFGGHPCKGPWHKQDSCVGRDCAPSTTETFTEWTQWSSCSQSCGGYGVQTATRVCLRALGCDLEGVLTPYVNRSRPCYLGDCPVAGGWSEWAEWSDCSALCGTGRQSRMRLCDSPYPTGGLSCFGEPLEFRLCDGSSCSGQTLPTEEETSAVQEVSPGKGESVVLAGNDEYAAQPINRALEALYTSWSSWTTCSVSCGMDGTRVRTRSCSPQTTPMPPCEGEVRQIQFCNVYVCPVPGGWSDWMPWTPCSKTCEVGKRFRYRACNNPLPKFGGSCAGDSYRVETCTMPSCPHVMKEVVDCNSQPCPVHGSWAEWGEWSRCSTLCGMGTRARDRTCTDPAPSFGGKACMGPGTDVAHCFSGPCRDMEDRAVHLAKRSWIRFAPRNRPARYLTLYLHFRPISPDGFILRRYRQCRSVFDDEHEEGKNDEEDGDSSGDKSADGDQQCQLVVSVKLKMARVLLDVEARGATLNIASNVTLLLGAWHEVLVEVLKSGASLRINDQKRLHASFSQSLDRDLDFDSYMVIGAVENKTLGFEGSICTLSINFRPQDLFASADWEGQGTPVGRHGVSAENINPSVQLPHFRGLYYASLRLPYKSGLDVRLTLWLDEGDGLILYTRGVGPGSHFSLGMRGSRLIVCLRCTTAVKTSCHHAEVLKLRQWYQVALTVNQLQAEVRIDQSQASQLTCRGNSFTPEETLFIGGRGIPGWGSVQKATNYTKGFYGTLGTAVVNGRVVSFRHAALLGRDGRLNPDGYSRAIRITPVLEHQRSVVTLHCDIGQAMESDVQVKVIWLFSDTVLEPSDTIEIVKPVGGQKQVGTLKLLPGGHREGLYACVVSRDGRLVLSHVFPVFLQVSKLEAYEGKLEWMLLQALLILLPLAGLACFLVAKFGPRFWGRKEEPTDSEDTDFDLYLPTRRGLHTEDSKTEAQQYLASEESQLQKIRVRSFGPPDPRILTITPGTSSRRVVVPADGTMKIGEDRRQNTSASYVP</sequence>
<dbReference type="SUPFAM" id="SSF82895">
    <property type="entry name" value="TSP-1 type 1 repeat"/>
    <property type="match status" value="7"/>
</dbReference>
<feature type="region of interest" description="Disordered" evidence="7">
    <location>
        <begin position="1216"/>
        <end position="1237"/>
    </location>
</feature>
<keyword evidence="5" id="KW-1015">Disulfide bond</keyword>
<comment type="caution">
    <text evidence="10">The sequence shown here is derived from an EMBL/GenBank/DDBJ whole genome shotgun (WGS) entry which is preliminary data.</text>
</comment>